<organism evidence="3 4">
    <name type="scientific">Aquimarina addita</name>
    <dbReference type="NCBI Taxonomy" id="870485"/>
    <lineage>
        <taxon>Bacteria</taxon>
        <taxon>Pseudomonadati</taxon>
        <taxon>Bacteroidota</taxon>
        <taxon>Flavobacteriia</taxon>
        <taxon>Flavobacteriales</taxon>
        <taxon>Flavobacteriaceae</taxon>
        <taxon>Aquimarina</taxon>
    </lineage>
</organism>
<dbReference type="Pfam" id="PF10988">
    <property type="entry name" value="DUF2807"/>
    <property type="match status" value="1"/>
</dbReference>
<dbReference type="Proteomes" id="UP001500459">
    <property type="component" value="Unassembled WGS sequence"/>
</dbReference>
<keyword evidence="4" id="KW-1185">Reference proteome</keyword>
<evidence type="ECO:0000313" key="3">
    <source>
        <dbReference type="EMBL" id="GAA3514119.1"/>
    </source>
</evidence>
<accession>A0ABP6UQT9</accession>
<keyword evidence="1" id="KW-0732">Signal</keyword>
<reference evidence="4" key="1">
    <citation type="journal article" date="2019" name="Int. J. Syst. Evol. Microbiol.">
        <title>The Global Catalogue of Microorganisms (GCM) 10K type strain sequencing project: providing services to taxonomists for standard genome sequencing and annotation.</title>
        <authorList>
            <consortium name="The Broad Institute Genomics Platform"/>
            <consortium name="The Broad Institute Genome Sequencing Center for Infectious Disease"/>
            <person name="Wu L."/>
            <person name="Ma J."/>
        </authorList>
    </citation>
    <scope>NUCLEOTIDE SEQUENCE [LARGE SCALE GENOMIC DNA]</scope>
    <source>
        <strain evidence="4">JCM 17106</strain>
    </source>
</reference>
<feature type="domain" description="Putative auto-transporter adhesin head GIN" evidence="2">
    <location>
        <begin position="43"/>
        <end position="223"/>
    </location>
</feature>
<dbReference type="RefSeq" id="WP_344928823.1">
    <property type="nucleotide sequence ID" value="NZ_BAABCW010000013.1"/>
</dbReference>
<dbReference type="InterPro" id="IPR021255">
    <property type="entry name" value="DUF2807"/>
</dbReference>
<sequence length="239" mass="25458">MTTLIKFLVTLSLSALCYSCNFTFDGIKGEGEVTTREKTINKNFNTIKSSNGLDVVLTSKKDKKVVVEANENLHSHIEVYVKEEVLHITANKNIYQADKKTVYVSYDILNKIAATSGSEITSLESIVQKNLSINATSGANIHLDVKAETLTSSATSGAILELSGKVNNHNAKATSGANTSADNLLSMVSKAKATSGASIKIHAKNKFTGNATSGGHVLYYGNPASVSENDNSGGVVKRR</sequence>
<comment type="caution">
    <text evidence="3">The sequence shown here is derived from an EMBL/GenBank/DDBJ whole genome shotgun (WGS) entry which is preliminary data.</text>
</comment>
<gene>
    <name evidence="3" type="ORF">GCM10022393_30030</name>
</gene>
<protein>
    <recommendedName>
        <fullName evidence="2">Putative auto-transporter adhesin head GIN domain-containing protein</fullName>
    </recommendedName>
</protein>
<dbReference type="EMBL" id="BAABCW010000013">
    <property type="protein sequence ID" value="GAA3514119.1"/>
    <property type="molecule type" value="Genomic_DNA"/>
</dbReference>
<proteinExistence type="predicted"/>
<evidence type="ECO:0000259" key="2">
    <source>
        <dbReference type="Pfam" id="PF10988"/>
    </source>
</evidence>
<name>A0ABP6UQT9_9FLAO</name>
<dbReference type="Gene3D" id="2.160.20.120">
    <property type="match status" value="1"/>
</dbReference>
<feature type="signal peptide" evidence="1">
    <location>
        <begin position="1"/>
        <end position="17"/>
    </location>
</feature>
<evidence type="ECO:0000256" key="1">
    <source>
        <dbReference type="SAM" id="SignalP"/>
    </source>
</evidence>
<feature type="chain" id="PRO_5045044258" description="Putative auto-transporter adhesin head GIN domain-containing protein" evidence="1">
    <location>
        <begin position="18"/>
        <end position="239"/>
    </location>
</feature>
<evidence type="ECO:0000313" key="4">
    <source>
        <dbReference type="Proteomes" id="UP001500459"/>
    </source>
</evidence>